<feature type="region of interest" description="Disordered" evidence="1">
    <location>
        <begin position="855"/>
        <end position="909"/>
    </location>
</feature>
<feature type="compositionally biased region" description="Low complexity" evidence="1">
    <location>
        <begin position="382"/>
        <end position="410"/>
    </location>
</feature>
<feature type="compositionally biased region" description="Basic and acidic residues" evidence="1">
    <location>
        <begin position="469"/>
        <end position="478"/>
    </location>
</feature>
<feature type="compositionally biased region" description="Low complexity" evidence="1">
    <location>
        <begin position="348"/>
        <end position="362"/>
    </location>
</feature>
<feature type="compositionally biased region" description="Polar residues" evidence="1">
    <location>
        <begin position="709"/>
        <end position="747"/>
    </location>
</feature>
<feature type="compositionally biased region" description="Polar residues" evidence="1">
    <location>
        <begin position="319"/>
        <end position="329"/>
    </location>
</feature>
<feature type="region of interest" description="Disordered" evidence="1">
    <location>
        <begin position="813"/>
        <end position="842"/>
    </location>
</feature>
<evidence type="ECO:0000313" key="3">
    <source>
        <dbReference type="Proteomes" id="UP000717328"/>
    </source>
</evidence>
<evidence type="ECO:0000313" key="2">
    <source>
        <dbReference type="EMBL" id="KAG5637141.1"/>
    </source>
</evidence>
<feature type="compositionally biased region" description="Polar residues" evidence="1">
    <location>
        <begin position="411"/>
        <end position="420"/>
    </location>
</feature>
<proteinExistence type="predicted"/>
<feature type="region of interest" description="Disordered" evidence="1">
    <location>
        <begin position="241"/>
        <end position="795"/>
    </location>
</feature>
<feature type="compositionally biased region" description="Polar residues" evidence="1">
    <location>
        <begin position="283"/>
        <end position="307"/>
    </location>
</feature>
<feature type="compositionally biased region" description="Polar residues" evidence="1">
    <location>
        <begin position="594"/>
        <end position="604"/>
    </location>
</feature>
<name>A0A9P7K6V2_9AGAR</name>
<dbReference type="EMBL" id="JABCKI010005857">
    <property type="protein sequence ID" value="KAG5637141.1"/>
    <property type="molecule type" value="Genomic_DNA"/>
</dbReference>
<feature type="compositionally biased region" description="Polar residues" evidence="1">
    <location>
        <begin position="615"/>
        <end position="625"/>
    </location>
</feature>
<protein>
    <submittedName>
        <fullName evidence="2">Uncharacterized protein</fullName>
    </submittedName>
</protein>
<dbReference type="AlphaFoldDB" id="A0A9P7K6V2"/>
<feature type="compositionally biased region" description="Pro residues" evidence="1">
    <location>
        <begin position="334"/>
        <end position="347"/>
    </location>
</feature>
<dbReference type="Proteomes" id="UP000717328">
    <property type="component" value="Unassembled WGS sequence"/>
</dbReference>
<sequence>MASKPAYPPLAERADIHKACKSLETLLNVLNDYCEAAGATAILQRKLAKALRETAGMKTTGEIPANAMNASAIVFELSADIDSKFAKIADKEYDTIGSEVKKWFKKLSKEEKVHDERMANANARIKQAGQVYEKKSKKNPRDAAEEHARYINLIAALGPEISQEKYTAACLARIADAEWLRTCEGVRRFSQTIGHLGEWRALCEGGWMGPVPHDLPDLDESQQPHPDREFVPERRYEEVNLHAPTALLNNDPRGSRESTELQSRPPPGYSSEAEVETARESQRTIPSTPLTGTNQQPSHGTQQNTFVAPSAYDPPRPFSDSNNSDSVRSFSAFPLPPTHFPLPPPRPQLSQSSQPSSYSNAPRLTESPLPESIDGEDTQQGSATTSSAPQAISSSSSTAPPSPAVTTLSPQLQFISTPSSNAPPPSEQHFQDKPTVSEDSSILGPHPEGNKIRQPIPLRSQTMPPPTEMHAHDIEAKNESISSSRAKDDNFDDREFGDNTGPIPKTRASDTPRMTDPIERTDTGGTSGSIVAAMRNRYSSSSGAVSPTPKDIPRLPLSVNDLASRYQPQDTPSSPPLRTPSLSTRQLPSPPIDTGNQNRQGNSYQDRHSSERNMPGSSPTPNSPLQDDAVRRRQQRLNDLAQLELKERELQLLEREREIEKRSRELERDRSRMNDVREDGYENVGTSSRSPVVPQLHTQLKPRERKPSFRNQRPQSQLDPGHSPTATSSQGQNFTRPYSQYSYSTSHLAPPSPSSNSIQPSHSQDGQQSQSSSHYSRYSHSPTPSQQQPPSPLSAHAPYCGCERCSAAKYRTHATPSPVDLRPPATPIQLRPTEKSKPGWMRRLSMPVGGAFGLDSKKGIGNQPGVGGGQGKGRIFSMDGRKNLSSTALRAQEDGRRSFDADGLGNGRR</sequence>
<comment type="caution">
    <text evidence="2">The sequence shown here is derived from an EMBL/GenBank/DDBJ whole genome shotgun (WGS) entry which is preliminary data.</text>
</comment>
<organism evidence="2 3">
    <name type="scientific">Sphagnurus paluster</name>
    <dbReference type="NCBI Taxonomy" id="117069"/>
    <lineage>
        <taxon>Eukaryota</taxon>
        <taxon>Fungi</taxon>
        <taxon>Dikarya</taxon>
        <taxon>Basidiomycota</taxon>
        <taxon>Agaricomycotina</taxon>
        <taxon>Agaricomycetes</taxon>
        <taxon>Agaricomycetidae</taxon>
        <taxon>Agaricales</taxon>
        <taxon>Tricholomatineae</taxon>
        <taxon>Lyophyllaceae</taxon>
        <taxon>Sphagnurus</taxon>
    </lineage>
</organism>
<feature type="compositionally biased region" description="Basic and acidic residues" evidence="1">
    <location>
        <begin position="644"/>
        <end position="680"/>
    </location>
</feature>
<evidence type="ECO:0000256" key="1">
    <source>
        <dbReference type="SAM" id="MobiDB-lite"/>
    </source>
</evidence>
<reference evidence="2" key="2">
    <citation type="submission" date="2021-10" db="EMBL/GenBank/DDBJ databases">
        <title>Phylogenomics reveals ancestral predisposition of the termite-cultivated fungus Termitomyces towards a domesticated lifestyle.</title>
        <authorList>
            <person name="Auxier B."/>
            <person name="Grum-Grzhimaylo A."/>
            <person name="Cardenas M.E."/>
            <person name="Lodge J.D."/>
            <person name="Laessoe T."/>
            <person name="Pedersen O."/>
            <person name="Smith M.E."/>
            <person name="Kuyper T.W."/>
            <person name="Franco-Molano E.A."/>
            <person name="Baroni T.J."/>
            <person name="Aanen D.K."/>
        </authorList>
    </citation>
    <scope>NUCLEOTIDE SEQUENCE</scope>
    <source>
        <strain evidence="2">D49</strain>
    </source>
</reference>
<accession>A0A9P7K6V2</accession>
<feature type="compositionally biased region" description="Basic and acidic residues" evidence="1">
    <location>
        <begin position="891"/>
        <end position="900"/>
    </location>
</feature>
<dbReference type="OrthoDB" id="2450055at2759"/>
<reference evidence="2" key="1">
    <citation type="submission" date="2021-02" db="EMBL/GenBank/DDBJ databases">
        <authorList>
            <person name="Nieuwenhuis M."/>
            <person name="Van De Peppel L.J.J."/>
        </authorList>
    </citation>
    <scope>NUCLEOTIDE SEQUENCE</scope>
    <source>
        <strain evidence="2">D49</strain>
    </source>
</reference>
<gene>
    <name evidence="2" type="ORF">H0H81_005625</name>
</gene>
<feature type="compositionally biased region" description="Gly residues" evidence="1">
    <location>
        <begin position="862"/>
        <end position="872"/>
    </location>
</feature>
<feature type="compositionally biased region" description="Basic and acidic residues" evidence="1">
    <location>
        <begin position="485"/>
        <end position="497"/>
    </location>
</feature>
<keyword evidence="3" id="KW-1185">Reference proteome</keyword>
<feature type="compositionally biased region" description="Low complexity" evidence="1">
    <location>
        <begin position="754"/>
        <end position="786"/>
    </location>
</feature>